<dbReference type="InterPro" id="IPR005746">
    <property type="entry name" value="Thioredoxin"/>
</dbReference>
<keyword evidence="4 9" id="KW-1015">Disulfide bond</keyword>
<keyword evidence="12" id="KW-1185">Reference proteome</keyword>
<evidence type="ECO:0000256" key="7">
    <source>
        <dbReference type="PIRNR" id="PIRNR000077"/>
    </source>
</evidence>
<dbReference type="PROSITE" id="PS00194">
    <property type="entry name" value="THIOREDOXIN_1"/>
    <property type="match status" value="1"/>
</dbReference>
<dbReference type="InterPro" id="IPR017937">
    <property type="entry name" value="Thioredoxin_CS"/>
</dbReference>
<dbReference type="PIRSF" id="PIRSF000077">
    <property type="entry name" value="Thioredoxin"/>
    <property type="match status" value="1"/>
</dbReference>
<dbReference type="GO" id="GO:0015035">
    <property type="term" value="F:protein-disulfide reductase activity"/>
    <property type="evidence" value="ECO:0007669"/>
    <property type="project" value="UniProtKB-UniRule"/>
</dbReference>
<evidence type="ECO:0000256" key="2">
    <source>
        <dbReference type="ARBA" id="ARBA00022448"/>
    </source>
</evidence>
<evidence type="ECO:0000313" key="11">
    <source>
        <dbReference type="EMBL" id="QEH61391.1"/>
    </source>
</evidence>
<evidence type="ECO:0000313" key="12">
    <source>
        <dbReference type="Proteomes" id="UP000323144"/>
    </source>
</evidence>
<evidence type="ECO:0000256" key="8">
    <source>
        <dbReference type="PIRSR" id="PIRSR000077-1"/>
    </source>
</evidence>
<keyword evidence="2" id="KW-0813">Transport</keyword>
<organism evidence="11 12">
    <name type="scientific">Spiroplasma chinense</name>
    <dbReference type="NCBI Taxonomy" id="216932"/>
    <lineage>
        <taxon>Bacteria</taxon>
        <taxon>Bacillati</taxon>
        <taxon>Mycoplasmatota</taxon>
        <taxon>Mollicutes</taxon>
        <taxon>Entomoplasmatales</taxon>
        <taxon>Spiroplasmataceae</taxon>
        <taxon>Spiroplasma</taxon>
    </lineage>
</organism>
<evidence type="ECO:0000256" key="6">
    <source>
        <dbReference type="NCBIfam" id="TIGR01068"/>
    </source>
</evidence>
<keyword evidence="3" id="KW-0249">Electron transport</keyword>
<dbReference type="NCBIfam" id="TIGR01068">
    <property type="entry name" value="thioredoxin"/>
    <property type="match status" value="1"/>
</dbReference>
<evidence type="ECO:0000256" key="3">
    <source>
        <dbReference type="ARBA" id="ARBA00022982"/>
    </source>
</evidence>
<proteinExistence type="inferred from homology"/>
<comment type="similarity">
    <text evidence="1 7">Belongs to the thioredoxin family.</text>
</comment>
<dbReference type="InterPro" id="IPR013055">
    <property type="entry name" value="Tachy_Neuro_lke_CS"/>
</dbReference>
<dbReference type="EMBL" id="CP043026">
    <property type="protein sequence ID" value="QEH61391.1"/>
    <property type="molecule type" value="Genomic_DNA"/>
</dbReference>
<evidence type="ECO:0000256" key="9">
    <source>
        <dbReference type="PIRSR" id="PIRSR000077-4"/>
    </source>
</evidence>
<feature type="site" description="Deprotonates C-terminal active site Cys" evidence="8">
    <location>
        <position position="23"/>
    </location>
</feature>
<dbReference type="Pfam" id="PF00085">
    <property type="entry name" value="Thioredoxin"/>
    <property type="match status" value="1"/>
</dbReference>
<feature type="domain" description="Thioredoxin" evidence="10">
    <location>
        <begin position="1"/>
        <end position="100"/>
    </location>
</feature>
<dbReference type="PROSITE" id="PS00267">
    <property type="entry name" value="TACHYKININ"/>
    <property type="match status" value="1"/>
</dbReference>
<evidence type="ECO:0000259" key="10">
    <source>
        <dbReference type="PROSITE" id="PS51352"/>
    </source>
</evidence>
<keyword evidence="5 9" id="KW-0676">Redox-active center</keyword>
<feature type="disulfide bond" description="Redox-active" evidence="9">
    <location>
        <begin position="29"/>
        <end position="32"/>
    </location>
</feature>
<dbReference type="CDD" id="cd02947">
    <property type="entry name" value="TRX_family"/>
    <property type="match status" value="1"/>
</dbReference>
<dbReference type="AlphaFoldDB" id="A0A5B9Y355"/>
<dbReference type="RefSeq" id="WP_166507785.1">
    <property type="nucleotide sequence ID" value="NZ_CP043026.1"/>
</dbReference>
<evidence type="ECO:0000256" key="4">
    <source>
        <dbReference type="ARBA" id="ARBA00023157"/>
    </source>
</evidence>
<dbReference type="SUPFAM" id="SSF52833">
    <property type="entry name" value="Thioredoxin-like"/>
    <property type="match status" value="1"/>
</dbReference>
<gene>
    <name evidence="11" type="primary">trxA</name>
    <name evidence="11" type="ORF">SCHIN_v1c01930</name>
</gene>
<dbReference type="PANTHER" id="PTHR45663">
    <property type="entry name" value="GEO12009P1"/>
    <property type="match status" value="1"/>
</dbReference>
<evidence type="ECO:0000256" key="1">
    <source>
        <dbReference type="ARBA" id="ARBA00008987"/>
    </source>
</evidence>
<feature type="active site" description="Nucleophile" evidence="8">
    <location>
        <position position="32"/>
    </location>
</feature>
<sequence>MAKIVETLEQFEQEVASGKTVVDFYADWCGPCKMLGPIFEQVSTETEGVNFIKVNTDLLPEVADRFEVRSIPTIIKLENGNEANRFVGLMGKDQLKTFAQ</sequence>
<dbReference type="InterPro" id="IPR013766">
    <property type="entry name" value="Thioredoxin_domain"/>
</dbReference>
<dbReference type="GO" id="GO:0005737">
    <property type="term" value="C:cytoplasm"/>
    <property type="evidence" value="ECO:0007669"/>
    <property type="project" value="TreeGrafter"/>
</dbReference>
<feature type="site" description="Contributes to redox potential value" evidence="8">
    <location>
        <position position="31"/>
    </location>
</feature>
<name>A0A5B9Y355_9MOLU</name>
<accession>A0A5B9Y355</accession>
<protein>
    <recommendedName>
        <fullName evidence="6 7">Thioredoxin</fullName>
    </recommendedName>
</protein>
<dbReference type="PRINTS" id="PR00421">
    <property type="entry name" value="THIOREDOXIN"/>
</dbReference>
<reference evidence="11 12" key="1">
    <citation type="submission" date="2019-08" db="EMBL/GenBank/DDBJ databases">
        <title>Complete genome sequence of Spiroplasma chinense CCH (DSM 19755).</title>
        <authorList>
            <person name="Shen H.-Y."/>
            <person name="Lin Y.-C."/>
            <person name="Chou L."/>
            <person name="Kuo C.-H."/>
        </authorList>
    </citation>
    <scope>NUCLEOTIDE SEQUENCE [LARGE SCALE GENOMIC DNA]</scope>
    <source>
        <strain evidence="11 12">CCH</strain>
    </source>
</reference>
<dbReference type="PANTHER" id="PTHR45663:SF11">
    <property type="entry name" value="GEO12009P1"/>
    <property type="match status" value="1"/>
</dbReference>
<dbReference type="Proteomes" id="UP000323144">
    <property type="component" value="Chromosome"/>
</dbReference>
<dbReference type="InterPro" id="IPR036249">
    <property type="entry name" value="Thioredoxin-like_sf"/>
</dbReference>
<dbReference type="PROSITE" id="PS51352">
    <property type="entry name" value="THIOREDOXIN_2"/>
    <property type="match status" value="1"/>
</dbReference>
<feature type="active site" description="Nucleophile" evidence="8">
    <location>
        <position position="29"/>
    </location>
</feature>
<feature type="site" description="Contributes to redox potential value" evidence="8">
    <location>
        <position position="30"/>
    </location>
</feature>
<evidence type="ECO:0000256" key="5">
    <source>
        <dbReference type="ARBA" id="ARBA00023284"/>
    </source>
</evidence>
<dbReference type="KEGG" id="schi:SCHIN_v1c01930"/>
<dbReference type="Gene3D" id="3.40.30.10">
    <property type="entry name" value="Glutaredoxin"/>
    <property type="match status" value="1"/>
</dbReference>